<dbReference type="PANTHER" id="PTHR22978:SF22">
    <property type="entry name" value="BTG FAMILY PROTEIN"/>
    <property type="match status" value="1"/>
</dbReference>
<dbReference type="EMBL" id="CP086719">
    <property type="protein sequence ID" value="WOO84952.1"/>
    <property type="molecule type" value="Genomic_DNA"/>
</dbReference>
<feature type="region of interest" description="Disordered" evidence="2">
    <location>
        <begin position="209"/>
        <end position="230"/>
    </location>
</feature>
<feature type="region of interest" description="Disordered" evidence="2">
    <location>
        <begin position="404"/>
        <end position="461"/>
    </location>
</feature>
<feature type="compositionally biased region" description="Low complexity" evidence="2">
    <location>
        <begin position="213"/>
        <end position="226"/>
    </location>
</feature>
<feature type="region of interest" description="Disordered" evidence="2">
    <location>
        <begin position="1"/>
        <end position="52"/>
    </location>
</feature>
<dbReference type="PANTHER" id="PTHR22978">
    <property type="entry name" value="B-CELL TRANSLOCATION GENE"/>
    <property type="match status" value="1"/>
</dbReference>
<dbReference type="Pfam" id="PF07742">
    <property type="entry name" value="BTG"/>
    <property type="match status" value="1"/>
</dbReference>
<keyword evidence="5" id="KW-1185">Reference proteome</keyword>
<dbReference type="Proteomes" id="UP000827549">
    <property type="component" value="Chromosome 6"/>
</dbReference>
<protein>
    <recommendedName>
        <fullName evidence="3">Anti-proliferative protein domain-containing protein</fullName>
    </recommendedName>
</protein>
<proteinExistence type="inferred from homology"/>
<name>A0AAF0YEL7_9TREE</name>
<evidence type="ECO:0000259" key="3">
    <source>
        <dbReference type="Pfam" id="PF07742"/>
    </source>
</evidence>
<evidence type="ECO:0000313" key="5">
    <source>
        <dbReference type="Proteomes" id="UP000827549"/>
    </source>
</evidence>
<sequence length="531" mass="54740">MDPPDVSSLSLSPNKGQLQRTPPRPPSPALGGGGAGGTHSATATPVPSVTPGPAAGLQLDMSLGSAVSALVHHLAQPLSAHCSHATIMDLRKRLTSTFTTAYAPTWNESNPHSGSGSRSLIADRLHGLPRPLVDAAKQCGVDTAVWQQAIAANRTKKAESEDNGEEWEVWCDPGMVVWRWGGWGWEEPDFDPIKRPRESFKVVWQAAPTAEVTTSDPSTSPAAPTPLRISKAIPIRAPTLNTAPSTLMQSLLAAADPSRTPSPGLLPAADVSPRRVHSRNGSSDIEQHRRGAHSRNSSHAFSVRSSIGHNKGQDSTSSNSSDSSDTNSGHTHLLTPASRPGSAELFGEVSAKRLESEAQRGRDPSPSTPRGGEAAKAPTPATGGTVIPQVTPYDGGNVTVLGGGTKLGGGGVSRSSSAMGMRGHDRTRSPSVSIVSRALNTAVGPNSNGGVPLPASPRKQRTRRRIIPTHIGYFGQPGIGGPIMGAFGSKPPQPGAAAGFGPGPWPHVQPGGGAGVGVGVGPPALPLGLKR</sequence>
<dbReference type="InterPro" id="IPR036054">
    <property type="entry name" value="BTG-like_sf"/>
</dbReference>
<feature type="region of interest" description="Disordered" evidence="2">
    <location>
        <begin position="493"/>
        <end position="531"/>
    </location>
</feature>
<feature type="compositionally biased region" description="Polar residues" evidence="2">
    <location>
        <begin position="294"/>
        <end position="308"/>
    </location>
</feature>
<feature type="region of interest" description="Disordered" evidence="2">
    <location>
        <begin position="255"/>
        <end position="387"/>
    </location>
</feature>
<feature type="domain" description="Anti-proliferative protein" evidence="3">
    <location>
        <begin position="67"/>
        <end position="181"/>
    </location>
</feature>
<feature type="compositionally biased region" description="Low complexity" evidence="2">
    <location>
        <begin position="371"/>
        <end position="385"/>
    </location>
</feature>
<evidence type="ECO:0000256" key="1">
    <source>
        <dbReference type="ARBA" id="ARBA00007989"/>
    </source>
</evidence>
<dbReference type="InterPro" id="IPR033332">
    <property type="entry name" value="BTG"/>
</dbReference>
<dbReference type="GO" id="GO:0005737">
    <property type="term" value="C:cytoplasm"/>
    <property type="evidence" value="ECO:0007669"/>
    <property type="project" value="TreeGrafter"/>
</dbReference>
<feature type="compositionally biased region" description="Gly residues" evidence="2">
    <location>
        <begin position="510"/>
        <end position="520"/>
    </location>
</feature>
<dbReference type="AlphaFoldDB" id="A0AAF0YEL7"/>
<comment type="similarity">
    <text evidence="1">Belongs to the BTG family.</text>
</comment>
<dbReference type="GeneID" id="87811625"/>
<dbReference type="Gene3D" id="3.90.640.90">
    <property type="entry name" value="Anti-proliferative protein, N-terminal domain"/>
    <property type="match status" value="1"/>
</dbReference>
<gene>
    <name evidence="4" type="ORF">LOC62_06G008459</name>
</gene>
<dbReference type="RefSeq" id="XP_062630978.1">
    <property type="nucleotide sequence ID" value="XM_062774994.1"/>
</dbReference>
<feature type="compositionally biased region" description="Basic and acidic residues" evidence="2">
    <location>
        <begin position="350"/>
        <end position="363"/>
    </location>
</feature>
<accession>A0AAF0YEL7</accession>
<organism evidence="4 5">
    <name type="scientific">Vanrija pseudolonga</name>
    <dbReference type="NCBI Taxonomy" id="143232"/>
    <lineage>
        <taxon>Eukaryota</taxon>
        <taxon>Fungi</taxon>
        <taxon>Dikarya</taxon>
        <taxon>Basidiomycota</taxon>
        <taxon>Agaricomycotina</taxon>
        <taxon>Tremellomycetes</taxon>
        <taxon>Trichosporonales</taxon>
        <taxon>Trichosporonaceae</taxon>
        <taxon>Vanrija</taxon>
    </lineage>
</organism>
<evidence type="ECO:0000256" key="2">
    <source>
        <dbReference type="SAM" id="MobiDB-lite"/>
    </source>
</evidence>
<dbReference type="GO" id="GO:0005634">
    <property type="term" value="C:nucleus"/>
    <property type="evidence" value="ECO:0007669"/>
    <property type="project" value="TreeGrafter"/>
</dbReference>
<dbReference type="InterPro" id="IPR002087">
    <property type="entry name" value="Anti_prolifrtn"/>
</dbReference>
<dbReference type="SUPFAM" id="SSF160696">
    <property type="entry name" value="BTG domain-like"/>
    <property type="match status" value="1"/>
</dbReference>
<feature type="compositionally biased region" description="Low complexity" evidence="2">
    <location>
        <begin position="314"/>
        <end position="328"/>
    </location>
</feature>
<reference evidence="4" key="1">
    <citation type="submission" date="2023-10" db="EMBL/GenBank/DDBJ databases">
        <authorList>
            <person name="Noh H."/>
        </authorList>
    </citation>
    <scope>NUCLEOTIDE SEQUENCE</scope>
    <source>
        <strain evidence="4">DUCC4014</strain>
    </source>
</reference>
<evidence type="ECO:0000313" key="4">
    <source>
        <dbReference type="EMBL" id="WOO84952.1"/>
    </source>
</evidence>